<dbReference type="PRINTS" id="PR00775">
    <property type="entry name" value="HEATSHOCK90"/>
</dbReference>
<evidence type="ECO:0000256" key="4">
    <source>
        <dbReference type="ARBA" id="ARBA00023186"/>
    </source>
</evidence>
<dbReference type="HAMAP" id="MF_00505">
    <property type="entry name" value="HSP90"/>
    <property type="match status" value="1"/>
</dbReference>
<dbReference type="InterPro" id="IPR020568">
    <property type="entry name" value="Ribosomal_Su5_D2-typ_SF"/>
</dbReference>
<comment type="similarity">
    <text evidence="1">Belongs to the heat shock protein 90 family.</text>
</comment>
<proteinExistence type="inferred from homology"/>
<dbReference type="InterPro" id="IPR020575">
    <property type="entry name" value="Hsp90_N"/>
</dbReference>
<dbReference type="Gene3D" id="3.30.565.10">
    <property type="entry name" value="Histidine kinase-like ATPase, C-terminal domain"/>
    <property type="match status" value="1"/>
</dbReference>
<evidence type="ECO:0000256" key="5">
    <source>
        <dbReference type="PIRSR" id="PIRSR002583-1"/>
    </source>
</evidence>
<dbReference type="InterPro" id="IPR037196">
    <property type="entry name" value="HSP90_C"/>
</dbReference>
<feature type="region of interest" description="Disordered" evidence="6">
    <location>
        <begin position="695"/>
        <end position="797"/>
    </location>
</feature>
<dbReference type="PANTHER" id="PTHR11528">
    <property type="entry name" value="HEAT SHOCK PROTEIN 90 FAMILY MEMBER"/>
    <property type="match status" value="1"/>
</dbReference>
<dbReference type="NCBIfam" id="NF003555">
    <property type="entry name" value="PRK05218.1"/>
    <property type="match status" value="1"/>
</dbReference>
<feature type="binding site" evidence="5">
    <location>
        <position position="209"/>
    </location>
    <ligand>
        <name>ATP</name>
        <dbReference type="ChEBI" id="CHEBI:30616"/>
    </ligand>
</feature>
<dbReference type="OrthoDB" id="5426351at2759"/>
<feature type="binding site" evidence="5">
    <location>
        <position position="365"/>
    </location>
    <ligand>
        <name>ATP</name>
        <dbReference type="ChEBI" id="CHEBI:30616"/>
    </ligand>
</feature>
<sequence>MLVRRWILKALLIAVVALSAVASEEAAQTDATVEKGKPISFQAEVSKMLDILINSLYTNRAVFLRELISNGSDALDKIRMLYLTAPKEPKNKDGEVPALEMRVTVDAERKTLTLRDGGIGMTREELEEHLGSLGTSGTKRFLERLKETKDASLIGQFGVGFYSAFLVAERVRVASKSDDNDTQWVWESAGDGQYFLYEDERGNTLGRGTEVTLEMKPDALEFLNIDGVRKIVHQYSEFVHFPIYMQKGDKWEVVNENKPIWTRKPAEVAADEYHKFYKALTHDYRDPMYYSHFVVEGEVEFSSVLFIPQEASQDIFVNNENTRDNIKLYVRRIFITDEFRELLPRYLNFVRGVVDSNDLPLNVSREVLQESRILRVIKKKLVRKALSMIAEIAENDSRLKERLAKEKAEQKATDAKDGDGDGKAKEEPMYPKFWAQFGKHIRLGILEDANNRGRLAKLLRYTSSKSNGTLVSLQDYTDRMKPGQKSIYFLTGESVSKMKQTPHIEEALQRDVEVLFMTDAIDEYVVSQIQDFANKRLVNLAKDSVQFEEQTEKEKAIEKKRIEKYQPLTERLANLFKKNDVRKVILTKRQSSEAFILSTQENDLTPRMVNVMNQQAISSTQTMRYSRVLEINHRHPLVLDLLTRFKADPKDQTAIDVAWVLFGTANLQGGFPVSNQAMYAKRVSRLLRGRVGLAADDTMLPPDDNEYDVSDVEPDTAGTDEGLLLPVDKEEGEATAAAAEEPTAAEAAEEPTAAAAAEEPTAAAAAEEPTAAAAAEEPKAAAAESKPAAKDDGADDL</sequence>
<feature type="binding site" evidence="5">
    <location>
        <position position="121"/>
    </location>
    <ligand>
        <name>ATP</name>
        <dbReference type="ChEBI" id="CHEBI:30616"/>
    </ligand>
</feature>
<dbReference type="Gene3D" id="3.40.50.11260">
    <property type="match status" value="1"/>
</dbReference>
<organism evidence="8 9">
    <name type="scientific">Trypanosoma conorhini</name>
    <dbReference type="NCBI Taxonomy" id="83891"/>
    <lineage>
        <taxon>Eukaryota</taxon>
        <taxon>Discoba</taxon>
        <taxon>Euglenozoa</taxon>
        <taxon>Kinetoplastea</taxon>
        <taxon>Metakinetoplastina</taxon>
        <taxon>Trypanosomatida</taxon>
        <taxon>Trypanosomatidae</taxon>
        <taxon>Trypanosoma</taxon>
    </lineage>
</organism>
<evidence type="ECO:0000256" key="2">
    <source>
        <dbReference type="ARBA" id="ARBA00022741"/>
    </source>
</evidence>
<feature type="compositionally biased region" description="Basic and acidic residues" evidence="6">
    <location>
        <begin position="787"/>
        <end position="797"/>
    </location>
</feature>
<reference evidence="8 9" key="1">
    <citation type="journal article" date="2018" name="BMC Genomics">
        <title>Genomic comparison of Trypanosoma conorhini and Trypanosoma rangeli to Trypanosoma cruzi strains of high and low virulence.</title>
        <authorList>
            <person name="Bradwell K.R."/>
            <person name="Koparde V.N."/>
            <person name="Matveyev A.V."/>
            <person name="Serrano M.G."/>
            <person name="Alves J.M."/>
            <person name="Parikh H."/>
            <person name="Huang B."/>
            <person name="Lee V."/>
            <person name="Espinosa-Alvarez O."/>
            <person name="Ortiz P.A."/>
            <person name="Costa-Martins A.G."/>
            <person name="Teixeira M.M."/>
            <person name="Buck G.A."/>
        </authorList>
    </citation>
    <scope>NUCLEOTIDE SEQUENCE [LARGE SCALE GENOMIC DNA]</scope>
    <source>
        <strain evidence="8 9">025E</strain>
    </source>
</reference>
<feature type="region of interest" description="Disordered" evidence="6">
    <location>
        <begin position="403"/>
        <end position="425"/>
    </location>
</feature>
<feature type="binding site" evidence="5">
    <location>
        <position position="70"/>
    </location>
    <ligand>
        <name>ATP</name>
        <dbReference type="ChEBI" id="CHEBI:30616"/>
    </ligand>
</feature>
<dbReference type="GO" id="GO:0016887">
    <property type="term" value="F:ATP hydrolysis activity"/>
    <property type="evidence" value="ECO:0007669"/>
    <property type="project" value="InterPro"/>
</dbReference>
<feature type="binding site" evidence="5">
    <location>
        <position position="116"/>
    </location>
    <ligand>
        <name>ATP</name>
        <dbReference type="ChEBI" id="CHEBI:30616"/>
    </ligand>
</feature>
<feature type="binding site" evidence="5">
    <location>
        <begin position="156"/>
        <end position="161"/>
    </location>
    <ligand>
        <name>ATP</name>
        <dbReference type="ChEBI" id="CHEBI:30616"/>
    </ligand>
</feature>
<dbReference type="GO" id="GO:0051082">
    <property type="term" value="F:unfolded protein binding"/>
    <property type="evidence" value="ECO:0007669"/>
    <property type="project" value="InterPro"/>
</dbReference>
<dbReference type="GeneID" id="40316930"/>
<protein>
    <submittedName>
        <fullName evidence="8">Putative glucose regulated protein 94</fullName>
    </submittedName>
</protein>
<dbReference type="PIRSF" id="PIRSF002583">
    <property type="entry name" value="Hsp90"/>
    <property type="match status" value="1"/>
</dbReference>
<dbReference type="RefSeq" id="XP_029229728.1">
    <property type="nucleotide sequence ID" value="XM_029370239.1"/>
</dbReference>
<dbReference type="CDD" id="cd16927">
    <property type="entry name" value="HATPase_Hsp90-like"/>
    <property type="match status" value="1"/>
</dbReference>
<dbReference type="GO" id="GO:0005524">
    <property type="term" value="F:ATP binding"/>
    <property type="evidence" value="ECO:0007669"/>
    <property type="project" value="UniProtKB-KW"/>
</dbReference>
<evidence type="ECO:0000256" key="3">
    <source>
        <dbReference type="ARBA" id="ARBA00022840"/>
    </source>
</evidence>
<keyword evidence="2 5" id="KW-0547">Nucleotide-binding</keyword>
<comment type="caution">
    <text evidence="8">The sequence shown here is derived from an EMBL/GenBank/DDBJ whole genome shotgun (WGS) entry which is preliminary data.</text>
</comment>
<gene>
    <name evidence="8" type="ORF">Tco025E_03319</name>
</gene>
<dbReference type="FunFam" id="3.40.50.11260:FF:000005">
    <property type="entry name" value="Heat shock protein 90"/>
    <property type="match status" value="1"/>
</dbReference>
<dbReference type="InterPro" id="IPR001404">
    <property type="entry name" value="Hsp90_fam"/>
</dbReference>
<evidence type="ECO:0000256" key="1">
    <source>
        <dbReference type="ARBA" id="ARBA00008239"/>
    </source>
</evidence>
<keyword evidence="7" id="KW-0732">Signal</keyword>
<dbReference type="Proteomes" id="UP000284403">
    <property type="component" value="Unassembled WGS sequence"/>
</dbReference>
<dbReference type="InterPro" id="IPR036890">
    <property type="entry name" value="HATPase_C_sf"/>
</dbReference>
<dbReference type="SUPFAM" id="SSF110942">
    <property type="entry name" value="HSP90 C-terminal domain"/>
    <property type="match status" value="1"/>
</dbReference>
<dbReference type="SUPFAM" id="SSF54211">
    <property type="entry name" value="Ribosomal protein S5 domain 2-like"/>
    <property type="match status" value="1"/>
</dbReference>
<keyword evidence="9" id="KW-1185">Reference proteome</keyword>
<dbReference type="GO" id="GO:0140662">
    <property type="term" value="F:ATP-dependent protein folding chaperone"/>
    <property type="evidence" value="ECO:0007669"/>
    <property type="project" value="InterPro"/>
</dbReference>
<evidence type="ECO:0000256" key="7">
    <source>
        <dbReference type="SAM" id="SignalP"/>
    </source>
</evidence>
<name>A0A422PWD8_9TRYP</name>
<feature type="chain" id="PRO_5019396524" evidence="7">
    <location>
        <begin position="23"/>
        <end position="797"/>
    </location>
</feature>
<dbReference type="SUPFAM" id="SSF55874">
    <property type="entry name" value="ATPase domain of HSP90 chaperone/DNA topoisomerase II/histidine kinase"/>
    <property type="match status" value="1"/>
</dbReference>
<dbReference type="FunFam" id="3.30.565.10:FF:000005">
    <property type="entry name" value="Heat shock protein 90"/>
    <property type="match status" value="1"/>
</dbReference>
<dbReference type="Pfam" id="PF00183">
    <property type="entry name" value="HSP90"/>
    <property type="match status" value="1"/>
</dbReference>
<evidence type="ECO:0000313" key="8">
    <source>
        <dbReference type="EMBL" id="RNF22036.1"/>
    </source>
</evidence>
<accession>A0A422PWD8</accession>
<keyword evidence="3 5" id="KW-0067">ATP-binding</keyword>
<dbReference type="EMBL" id="MKKU01000144">
    <property type="protein sequence ID" value="RNF22036.1"/>
    <property type="molecule type" value="Genomic_DNA"/>
</dbReference>
<dbReference type="AlphaFoldDB" id="A0A422PWD8"/>
<evidence type="ECO:0000256" key="6">
    <source>
        <dbReference type="SAM" id="MobiDB-lite"/>
    </source>
</evidence>
<feature type="compositionally biased region" description="Acidic residues" evidence="6">
    <location>
        <begin position="703"/>
        <end position="714"/>
    </location>
</feature>
<feature type="binding site" evidence="5">
    <location>
        <position position="66"/>
    </location>
    <ligand>
        <name>ATP</name>
        <dbReference type="ChEBI" id="CHEBI:30616"/>
    </ligand>
</feature>
<keyword evidence="4" id="KW-0143">Chaperone</keyword>
<feature type="binding site" evidence="5">
    <location>
        <begin position="136"/>
        <end position="137"/>
    </location>
    <ligand>
        <name>ATP</name>
        <dbReference type="ChEBI" id="CHEBI:30616"/>
    </ligand>
</feature>
<feature type="compositionally biased region" description="Low complexity" evidence="6">
    <location>
        <begin position="734"/>
        <end position="786"/>
    </location>
</feature>
<evidence type="ECO:0000313" key="9">
    <source>
        <dbReference type="Proteomes" id="UP000284403"/>
    </source>
</evidence>
<feature type="signal peptide" evidence="7">
    <location>
        <begin position="1"/>
        <end position="22"/>
    </location>
</feature>
<dbReference type="Gene3D" id="1.20.120.790">
    <property type="entry name" value="Heat shock protein 90, C-terminal domain"/>
    <property type="match status" value="1"/>
</dbReference>
<dbReference type="Pfam" id="PF13589">
    <property type="entry name" value="HATPase_c_3"/>
    <property type="match status" value="1"/>
</dbReference>
<dbReference type="Gene3D" id="3.30.230.80">
    <property type="match status" value="1"/>
</dbReference>